<proteinExistence type="predicted"/>
<accession>A0A392VPS4</accession>
<protein>
    <submittedName>
        <fullName evidence="2">Uncharacterized protein</fullName>
    </submittedName>
</protein>
<evidence type="ECO:0000313" key="2">
    <source>
        <dbReference type="EMBL" id="MCI90384.1"/>
    </source>
</evidence>
<sequence length="61" mass="6983">VREEREGWINDSERESKTVGDGEELFGDKGDRLQVAVVVTIVVYAVIVDDEFKDRFPTVIR</sequence>
<dbReference type="EMBL" id="LXQA011243214">
    <property type="protein sequence ID" value="MCI90384.1"/>
    <property type="molecule type" value="Genomic_DNA"/>
</dbReference>
<dbReference type="AlphaFoldDB" id="A0A392VPS4"/>
<reference evidence="2 3" key="1">
    <citation type="journal article" date="2018" name="Front. Plant Sci.">
        <title>Red Clover (Trifolium pratense) and Zigzag Clover (T. medium) - A Picture of Genomic Similarities and Differences.</title>
        <authorList>
            <person name="Dluhosova J."/>
            <person name="Istvanek J."/>
            <person name="Nedelnik J."/>
            <person name="Repkova J."/>
        </authorList>
    </citation>
    <scope>NUCLEOTIDE SEQUENCE [LARGE SCALE GENOMIC DNA]</scope>
    <source>
        <strain evidence="3">cv. 10/8</strain>
        <tissue evidence="2">Leaf</tissue>
    </source>
</reference>
<evidence type="ECO:0000313" key="3">
    <source>
        <dbReference type="Proteomes" id="UP000265520"/>
    </source>
</evidence>
<evidence type="ECO:0000256" key="1">
    <source>
        <dbReference type="SAM" id="MobiDB-lite"/>
    </source>
</evidence>
<feature type="non-terminal residue" evidence="2">
    <location>
        <position position="1"/>
    </location>
</feature>
<comment type="caution">
    <text evidence="2">The sequence shown here is derived from an EMBL/GenBank/DDBJ whole genome shotgun (WGS) entry which is preliminary data.</text>
</comment>
<dbReference type="Proteomes" id="UP000265520">
    <property type="component" value="Unassembled WGS sequence"/>
</dbReference>
<keyword evidence="3" id="KW-1185">Reference proteome</keyword>
<feature type="region of interest" description="Disordered" evidence="1">
    <location>
        <begin position="1"/>
        <end position="23"/>
    </location>
</feature>
<name>A0A392VPS4_9FABA</name>
<organism evidence="2 3">
    <name type="scientific">Trifolium medium</name>
    <dbReference type="NCBI Taxonomy" id="97028"/>
    <lineage>
        <taxon>Eukaryota</taxon>
        <taxon>Viridiplantae</taxon>
        <taxon>Streptophyta</taxon>
        <taxon>Embryophyta</taxon>
        <taxon>Tracheophyta</taxon>
        <taxon>Spermatophyta</taxon>
        <taxon>Magnoliopsida</taxon>
        <taxon>eudicotyledons</taxon>
        <taxon>Gunneridae</taxon>
        <taxon>Pentapetalae</taxon>
        <taxon>rosids</taxon>
        <taxon>fabids</taxon>
        <taxon>Fabales</taxon>
        <taxon>Fabaceae</taxon>
        <taxon>Papilionoideae</taxon>
        <taxon>50 kb inversion clade</taxon>
        <taxon>NPAAA clade</taxon>
        <taxon>Hologalegina</taxon>
        <taxon>IRL clade</taxon>
        <taxon>Trifolieae</taxon>
        <taxon>Trifolium</taxon>
    </lineage>
</organism>